<gene>
    <name evidence="10" type="ORF">B9G79_05190</name>
</gene>
<dbReference type="InterPro" id="IPR011006">
    <property type="entry name" value="CheY-like_superfamily"/>
</dbReference>
<dbReference type="CDD" id="cd17574">
    <property type="entry name" value="REC_OmpR"/>
    <property type="match status" value="1"/>
</dbReference>
<dbReference type="Gene3D" id="1.10.10.10">
    <property type="entry name" value="Winged helix-like DNA-binding domain superfamily/Winged helix DNA-binding domain"/>
    <property type="match status" value="1"/>
</dbReference>
<name>A0A1Z3N6B0_BDEBC</name>
<evidence type="ECO:0008006" key="12">
    <source>
        <dbReference type="Google" id="ProtNLM"/>
    </source>
</evidence>
<evidence type="ECO:0000256" key="1">
    <source>
        <dbReference type="ARBA" id="ARBA00022553"/>
    </source>
</evidence>
<feature type="modified residue" description="4-aspartylphosphate" evidence="6">
    <location>
        <position position="53"/>
    </location>
</feature>
<dbReference type="GO" id="GO:0000156">
    <property type="term" value="F:phosphorelay response regulator activity"/>
    <property type="evidence" value="ECO:0007669"/>
    <property type="project" value="TreeGrafter"/>
</dbReference>
<keyword evidence="4 7" id="KW-0238">DNA-binding</keyword>
<dbReference type="PROSITE" id="PS50110">
    <property type="entry name" value="RESPONSE_REGULATORY"/>
    <property type="match status" value="1"/>
</dbReference>
<feature type="domain" description="Response regulatory" evidence="8">
    <location>
        <begin position="4"/>
        <end position="117"/>
    </location>
</feature>
<dbReference type="PANTHER" id="PTHR48111:SF1">
    <property type="entry name" value="TWO-COMPONENT RESPONSE REGULATOR ORR33"/>
    <property type="match status" value="1"/>
</dbReference>
<dbReference type="PANTHER" id="PTHR48111">
    <property type="entry name" value="REGULATOR OF RPOS"/>
    <property type="match status" value="1"/>
</dbReference>
<dbReference type="SMART" id="SM00448">
    <property type="entry name" value="REC"/>
    <property type="match status" value="1"/>
</dbReference>
<evidence type="ECO:0000259" key="8">
    <source>
        <dbReference type="PROSITE" id="PS50110"/>
    </source>
</evidence>
<dbReference type="Pfam" id="PF00486">
    <property type="entry name" value="Trans_reg_C"/>
    <property type="match status" value="1"/>
</dbReference>
<dbReference type="OrthoDB" id="9802426at2"/>
<dbReference type="AlphaFoldDB" id="A0A1Z3N6B0"/>
<dbReference type="GO" id="GO:0006355">
    <property type="term" value="P:regulation of DNA-templated transcription"/>
    <property type="evidence" value="ECO:0007669"/>
    <property type="project" value="InterPro"/>
</dbReference>
<evidence type="ECO:0000259" key="9">
    <source>
        <dbReference type="PROSITE" id="PS51755"/>
    </source>
</evidence>
<evidence type="ECO:0000313" key="10">
    <source>
        <dbReference type="EMBL" id="ASD63004.1"/>
    </source>
</evidence>
<proteinExistence type="predicted"/>
<keyword evidence="1 6" id="KW-0597">Phosphoprotein</keyword>
<dbReference type="SUPFAM" id="SSF52172">
    <property type="entry name" value="CheY-like"/>
    <property type="match status" value="1"/>
</dbReference>
<sequence length="224" mass="25466">MSYRFLLLEDDPEIAAIVLQGLFAEGYEGEWVPNGERALDRCQSQKYDLMISDILMQGMSGLEVVRRAKTLQPDLPVIFLSALSADEERILGLSCGDDYLCKPFSVAELQIRIRKILQPRDSSAVLTYGNLKLDRLKRKVVCGTELVDMQEREFKLLDLFISNPHRIISREHILREICGYNHFPSTNVLDVLICRLREKISAGTGRVSIRTVRGVGYKIHLEAV</sequence>
<feature type="DNA-binding region" description="OmpR/PhoB-type" evidence="7">
    <location>
        <begin position="123"/>
        <end position="221"/>
    </location>
</feature>
<keyword evidence="5" id="KW-0804">Transcription</keyword>
<dbReference type="GO" id="GO:0000976">
    <property type="term" value="F:transcription cis-regulatory region binding"/>
    <property type="evidence" value="ECO:0007669"/>
    <property type="project" value="TreeGrafter"/>
</dbReference>
<dbReference type="RefSeq" id="WP_088564590.1">
    <property type="nucleotide sequence ID" value="NZ_CP020946.1"/>
</dbReference>
<dbReference type="InterPro" id="IPR039420">
    <property type="entry name" value="WalR-like"/>
</dbReference>
<dbReference type="CDD" id="cd00383">
    <property type="entry name" value="trans_reg_C"/>
    <property type="match status" value="1"/>
</dbReference>
<dbReference type="Gene3D" id="3.40.50.2300">
    <property type="match status" value="1"/>
</dbReference>
<keyword evidence="2" id="KW-0902">Two-component regulatory system</keyword>
<dbReference type="GO" id="GO:0005829">
    <property type="term" value="C:cytosol"/>
    <property type="evidence" value="ECO:0007669"/>
    <property type="project" value="TreeGrafter"/>
</dbReference>
<organism evidence="10 11">
    <name type="scientific">Bdellovibrio bacteriovorus</name>
    <dbReference type="NCBI Taxonomy" id="959"/>
    <lineage>
        <taxon>Bacteria</taxon>
        <taxon>Pseudomonadati</taxon>
        <taxon>Bdellovibrionota</taxon>
        <taxon>Bdellovibrionia</taxon>
        <taxon>Bdellovibrionales</taxon>
        <taxon>Pseudobdellovibrionaceae</taxon>
        <taxon>Bdellovibrio</taxon>
    </lineage>
</organism>
<evidence type="ECO:0000256" key="6">
    <source>
        <dbReference type="PROSITE-ProRule" id="PRU00169"/>
    </source>
</evidence>
<evidence type="ECO:0000256" key="7">
    <source>
        <dbReference type="PROSITE-ProRule" id="PRU01091"/>
    </source>
</evidence>
<dbReference type="Proteomes" id="UP000197003">
    <property type="component" value="Chromosome"/>
</dbReference>
<dbReference type="SMART" id="SM00862">
    <property type="entry name" value="Trans_reg_C"/>
    <property type="match status" value="1"/>
</dbReference>
<feature type="domain" description="OmpR/PhoB-type" evidence="9">
    <location>
        <begin position="123"/>
        <end position="221"/>
    </location>
</feature>
<dbReference type="InterPro" id="IPR001789">
    <property type="entry name" value="Sig_transdc_resp-reg_receiver"/>
</dbReference>
<dbReference type="Pfam" id="PF00072">
    <property type="entry name" value="Response_reg"/>
    <property type="match status" value="1"/>
</dbReference>
<dbReference type="InterPro" id="IPR001867">
    <property type="entry name" value="OmpR/PhoB-type_DNA-bd"/>
</dbReference>
<evidence type="ECO:0000256" key="2">
    <source>
        <dbReference type="ARBA" id="ARBA00023012"/>
    </source>
</evidence>
<reference evidence="10 11" key="1">
    <citation type="submission" date="2017-04" db="EMBL/GenBank/DDBJ databases">
        <title>Whole genome sequence of Bdellovibrio bacteriovorus strain SSB218315.</title>
        <authorList>
            <person name="Oyedara O."/>
            <person name="Rodriguez-Perez M.A."/>
        </authorList>
    </citation>
    <scope>NUCLEOTIDE SEQUENCE [LARGE SCALE GENOMIC DNA]</scope>
    <source>
        <strain evidence="10 11">SSB218315</strain>
    </source>
</reference>
<dbReference type="EMBL" id="CP020946">
    <property type="protein sequence ID" value="ASD63004.1"/>
    <property type="molecule type" value="Genomic_DNA"/>
</dbReference>
<dbReference type="GO" id="GO:0032993">
    <property type="term" value="C:protein-DNA complex"/>
    <property type="evidence" value="ECO:0007669"/>
    <property type="project" value="TreeGrafter"/>
</dbReference>
<evidence type="ECO:0000313" key="11">
    <source>
        <dbReference type="Proteomes" id="UP000197003"/>
    </source>
</evidence>
<protein>
    <recommendedName>
        <fullName evidence="12">DNA-binding response regulator</fullName>
    </recommendedName>
</protein>
<evidence type="ECO:0000256" key="4">
    <source>
        <dbReference type="ARBA" id="ARBA00023125"/>
    </source>
</evidence>
<evidence type="ECO:0000256" key="3">
    <source>
        <dbReference type="ARBA" id="ARBA00023015"/>
    </source>
</evidence>
<dbReference type="PROSITE" id="PS51755">
    <property type="entry name" value="OMPR_PHOB"/>
    <property type="match status" value="1"/>
</dbReference>
<accession>A0A1Z3N6B0</accession>
<keyword evidence="3" id="KW-0805">Transcription regulation</keyword>
<dbReference type="InterPro" id="IPR036388">
    <property type="entry name" value="WH-like_DNA-bd_sf"/>
</dbReference>
<evidence type="ECO:0000256" key="5">
    <source>
        <dbReference type="ARBA" id="ARBA00023163"/>
    </source>
</evidence>